<evidence type="ECO:0000256" key="2">
    <source>
        <dbReference type="SAM" id="Phobius"/>
    </source>
</evidence>
<evidence type="ECO:0000256" key="1">
    <source>
        <dbReference type="ARBA" id="ARBA00022801"/>
    </source>
</evidence>
<keyword evidence="2" id="KW-0812">Transmembrane</keyword>
<accession>A0A0G4B459</accession>
<dbReference type="AlphaFoldDB" id="A0A0G4B459"/>
<keyword evidence="2" id="KW-0472">Membrane</keyword>
<dbReference type="CDD" id="cd05829">
    <property type="entry name" value="Sortase_F"/>
    <property type="match status" value="1"/>
</dbReference>
<dbReference type="GO" id="GO:0016787">
    <property type="term" value="F:hydrolase activity"/>
    <property type="evidence" value="ECO:0007669"/>
    <property type="project" value="UniProtKB-KW"/>
</dbReference>
<dbReference type="KEGG" id="bbgw:UT28_C0001G0571"/>
<keyword evidence="1" id="KW-0378">Hydrolase</keyword>
<dbReference type="SUPFAM" id="SSF63817">
    <property type="entry name" value="Sortase"/>
    <property type="match status" value="1"/>
</dbReference>
<dbReference type="Gene3D" id="2.40.260.10">
    <property type="entry name" value="Sortase"/>
    <property type="match status" value="1"/>
</dbReference>
<organism evidence="3 4">
    <name type="scientific">Berkelbacteria bacterium GW2011_GWE1_39_12</name>
    <dbReference type="NCBI Taxonomy" id="1618337"/>
    <lineage>
        <taxon>Bacteria</taxon>
        <taxon>Candidatus Berkelbacteria</taxon>
    </lineage>
</organism>
<dbReference type="Pfam" id="PF04203">
    <property type="entry name" value="Sortase"/>
    <property type="match status" value="1"/>
</dbReference>
<dbReference type="InterPro" id="IPR023365">
    <property type="entry name" value="Sortase_dom-sf"/>
</dbReference>
<name>A0A0G4B459_9BACT</name>
<dbReference type="InterPro" id="IPR042001">
    <property type="entry name" value="Sortase_F"/>
</dbReference>
<dbReference type="Proteomes" id="UP000035648">
    <property type="component" value="Chromosome"/>
</dbReference>
<dbReference type="InterPro" id="IPR005754">
    <property type="entry name" value="Sortase"/>
</dbReference>
<protein>
    <submittedName>
        <fullName evidence="3">Peptidase C60 family protein</fullName>
    </submittedName>
</protein>
<feature type="transmembrane region" description="Helical" evidence="2">
    <location>
        <begin position="12"/>
        <end position="30"/>
    </location>
</feature>
<keyword evidence="2" id="KW-1133">Transmembrane helix</keyword>
<gene>
    <name evidence="3" type="ORF">UT28_C0001G0571</name>
</gene>
<dbReference type="STRING" id="1618337.UT28_C0001G0571"/>
<evidence type="ECO:0000313" key="3">
    <source>
        <dbReference type="EMBL" id="AKM82375.1"/>
    </source>
</evidence>
<sequence>MQPKISLGQTPLIAVIIGFVLSLTILFCFVPKNTIQSSSTPFINENKPVKTIINPDQEKVNYGLPMRLKIPEINVDATIDNAGLTPDGTMESPKSPSGVVWYKLGARPGEIGSAVIAGHYGTWKNGEKSVFDDLSKLNPGDKIYIEDDMGKTTTFVLKNSQSYDPSADASGVFNSNDGKSHLNLVTCEGIWNPISQSYSKRLVMFADKE</sequence>
<proteinExistence type="predicted"/>
<evidence type="ECO:0000313" key="4">
    <source>
        <dbReference type="Proteomes" id="UP000035648"/>
    </source>
</evidence>
<dbReference type="EMBL" id="CP011213">
    <property type="protein sequence ID" value="AKM82375.1"/>
    <property type="molecule type" value="Genomic_DNA"/>
</dbReference>
<reference evidence="3 4" key="1">
    <citation type="journal article" date="2015" name="Nature">
        <title>rRNA introns, odd ribosomes, and small enigmatic genomes across a large radiation of phyla.</title>
        <authorList>
            <person name="Brown C.T."/>
            <person name="Hug L.A."/>
            <person name="Thomas B.C."/>
            <person name="Sharon I."/>
            <person name="Castelle C.J."/>
            <person name="Singh A."/>
            <person name="Wilkins M.J."/>
            <person name="Williams K.H."/>
            <person name="Banfield J.F."/>
        </authorList>
    </citation>
    <scope>NUCLEOTIDE SEQUENCE [LARGE SCALE GENOMIC DNA]</scope>
</reference>